<evidence type="ECO:0000256" key="2">
    <source>
        <dbReference type="ARBA" id="ARBA00012261"/>
    </source>
</evidence>
<evidence type="ECO:0000259" key="5">
    <source>
        <dbReference type="Pfam" id="PF00551"/>
    </source>
</evidence>
<dbReference type="InterPro" id="IPR036477">
    <property type="entry name" value="Formyl_transf_N_sf"/>
</dbReference>
<dbReference type="EMBL" id="CAFBSG010000005">
    <property type="protein sequence ID" value="CAB5239727.1"/>
    <property type="molecule type" value="Genomic_DNA"/>
</dbReference>
<proteinExistence type="inferred from homology"/>
<dbReference type="PANTHER" id="PTHR11138">
    <property type="entry name" value="METHIONYL-TRNA FORMYLTRANSFERASE"/>
    <property type="match status" value="1"/>
</dbReference>
<dbReference type="InterPro" id="IPR011034">
    <property type="entry name" value="Formyl_transferase-like_C_sf"/>
</dbReference>
<name>A0A6J7XVA5_9ZZZZ</name>
<gene>
    <name evidence="7" type="ORF">UFOPK3554_00439</name>
</gene>
<dbReference type="InterPro" id="IPR005793">
    <property type="entry name" value="Formyl_trans_C"/>
</dbReference>
<evidence type="ECO:0000313" key="7">
    <source>
        <dbReference type="EMBL" id="CAB5239727.1"/>
    </source>
</evidence>
<dbReference type="PANTHER" id="PTHR11138:SF5">
    <property type="entry name" value="METHIONYL-TRNA FORMYLTRANSFERASE, MITOCHONDRIAL"/>
    <property type="match status" value="1"/>
</dbReference>
<sequence>MRICVAATPDVAIPTLDYLLHSDHELISVITQPDRPAGRGRELQSTPVAQWASVNNILLHKCNSDDEVASALENIDLVIAIGYGRILAPYVLQIPRYGFINLHFSLLPSYRGAAPAQRALLAGEVKTGVTVFKLDAGMDTGPIYRSQVVDIAQTWNTGDLLKVLSEIGSDIVSATIDDILAGVLPVAQSGAGISFAPKILRDETWIDWSQSAEKINNHVRAFTPHPGALTKFRGQIFKIINIGYAEEEIMLKAGELTLLNKKVYVGCDDGQIVNLISVTPSGGKPMSACDWANGARLVLGEKFG</sequence>
<evidence type="ECO:0000256" key="3">
    <source>
        <dbReference type="ARBA" id="ARBA00022679"/>
    </source>
</evidence>
<dbReference type="InterPro" id="IPR041711">
    <property type="entry name" value="Met-tRNA-FMT_N"/>
</dbReference>
<dbReference type="AlphaFoldDB" id="A0A6J7XVA5"/>
<dbReference type="EC" id="2.1.2.9" evidence="2"/>
<comment type="similarity">
    <text evidence="1">Belongs to the Fmt family.</text>
</comment>
<dbReference type="InterPro" id="IPR002376">
    <property type="entry name" value="Formyl_transf_N"/>
</dbReference>
<feature type="domain" description="Formyl transferase N-terminal" evidence="5">
    <location>
        <begin position="3"/>
        <end position="171"/>
    </location>
</feature>
<dbReference type="HAMAP" id="MF_00182">
    <property type="entry name" value="Formyl_trans"/>
    <property type="match status" value="1"/>
</dbReference>
<dbReference type="NCBIfam" id="TIGR00460">
    <property type="entry name" value="fmt"/>
    <property type="match status" value="1"/>
</dbReference>
<organism evidence="7">
    <name type="scientific">freshwater metagenome</name>
    <dbReference type="NCBI Taxonomy" id="449393"/>
    <lineage>
        <taxon>unclassified sequences</taxon>
        <taxon>metagenomes</taxon>
        <taxon>ecological metagenomes</taxon>
    </lineage>
</organism>
<dbReference type="Gene3D" id="3.40.50.12230">
    <property type="match status" value="1"/>
</dbReference>
<dbReference type="Pfam" id="PF02911">
    <property type="entry name" value="Formyl_trans_C"/>
    <property type="match status" value="1"/>
</dbReference>
<feature type="domain" description="Formyl transferase C-terminal" evidence="6">
    <location>
        <begin position="198"/>
        <end position="295"/>
    </location>
</feature>
<dbReference type="CDD" id="cd08704">
    <property type="entry name" value="Met_tRNA_FMT_C"/>
    <property type="match status" value="1"/>
</dbReference>
<keyword evidence="4" id="KW-0648">Protein biosynthesis</keyword>
<dbReference type="Pfam" id="PF00551">
    <property type="entry name" value="Formyl_trans_N"/>
    <property type="match status" value="1"/>
</dbReference>
<keyword evidence="3" id="KW-0808">Transferase</keyword>
<dbReference type="SUPFAM" id="SSF50486">
    <property type="entry name" value="FMT C-terminal domain-like"/>
    <property type="match status" value="1"/>
</dbReference>
<dbReference type="InterPro" id="IPR005794">
    <property type="entry name" value="Fmt"/>
</dbReference>
<dbReference type="GO" id="GO:0005829">
    <property type="term" value="C:cytosol"/>
    <property type="evidence" value="ECO:0007669"/>
    <property type="project" value="TreeGrafter"/>
</dbReference>
<evidence type="ECO:0000256" key="1">
    <source>
        <dbReference type="ARBA" id="ARBA00010699"/>
    </source>
</evidence>
<dbReference type="InterPro" id="IPR044135">
    <property type="entry name" value="Met-tRNA-FMT_C"/>
</dbReference>
<dbReference type="CDD" id="cd08646">
    <property type="entry name" value="FMT_core_Met-tRNA-FMT_N"/>
    <property type="match status" value="1"/>
</dbReference>
<reference evidence="7" key="1">
    <citation type="submission" date="2020-05" db="EMBL/GenBank/DDBJ databases">
        <authorList>
            <person name="Chiriac C."/>
            <person name="Salcher M."/>
            <person name="Ghai R."/>
            <person name="Kavagutti S V."/>
        </authorList>
    </citation>
    <scope>NUCLEOTIDE SEQUENCE</scope>
</reference>
<evidence type="ECO:0000259" key="6">
    <source>
        <dbReference type="Pfam" id="PF02911"/>
    </source>
</evidence>
<dbReference type="SUPFAM" id="SSF53328">
    <property type="entry name" value="Formyltransferase"/>
    <property type="match status" value="1"/>
</dbReference>
<protein>
    <recommendedName>
        <fullName evidence="2">methionyl-tRNA formyltransferase</fullName>
        <ecNumber evidence="2">2.1.2.9</ecNumber>
    </recommendedName>
</protein>
<dbReference type="GO" id="GO:0004479">
    <property type="term" value="F:methionyl-tRNA formyltransferase activity"/>
    <property type="evidence" value="ECO:0007669"/>
    <property type="project" value="UniProtKB-EC"/>
</dbReference>
<evidence type="ECO:0000256" key="4">
    <source>
        <dbReference type="ARBA" id="ARBA00022917"/>
    </source>
</evidence>
<accession>A0A6J7XVA5</accession>